<name>A0A0K1EHQ0_CHOCO</name>
<dbReference type="EMBL" id="CP012159">
    <property type="protein sequence ID" value="AKT40406.1"/>
    <property type="molecule type" value="Genomic_DNA"/>
</dbReference>
<evidence type="ECO:0000313" key="2">
    <source>
        <dbReference type="EMBL" id="AKT40406.1"/>
    </source>
</evidence>
<keyword evidence="3" id="KW-1185">Reference proteome</keyword>
<evidence type="ECO:0000259" key="1">
    <source>
        <dbReference type="Pfam" id="PF17517"/>
    </source>
</evidence>
<dbReference type="AlphaFoldDB" id="A0A0K1EHQ0"/>
<dbReference type="Pfam" id="PF17517">
    <property type="entry name" value="IgGFc_binding"/>
    <property type="match status" value="1"/>
</dbReference>
<dbReference type="STRING" id="52.CMC5_045590"/>
<dbReference type="KEGG" id="ccro:CMC5_045590"/>
<dbReference type="RefSeq" id="WP_050432343.1">
    <property type="nucleotide sequence ID" value="NZ_CP012159.1"/>
</dbReference>
<proteinExistence type="predicted"/>
<feature type="domain" description="IgGFc-binding protein N-terminal" evidence="1">
    <location>
        <begin position="279"/>
        <end position="637"/>
    </location>
</feature>
<reference evidence="2 3" key="1">
    <citation type="submission" date="2015-07" db="EMBL/GenBank/DDBJ databases">
        <title>Genome analysis of myxobacterium Chondromyces crocatus Cm c5 reveals a high potential for natural compound synthesis and the genetic basis for the loss of fruiting body formation.</title>
        <authorList>
            <person name="Zaburannyi N."/>
            <person name="Bunk B."/>
            <person name="Maier J."/>
            <person name="Overmann J."/>
            <person name="Mueller R."/>
        </authorList>
    </citation>
    <scope>NUCLEOTIDE SEQUENCE [LARGE SCALE GENOMIC DNA]</scope>
    <source>
        <strain evidence="2 3">Cm c5</strain>
    </source>
</reference>
<accession>A0A0K1EHQ0</accession>
<organism evidence="2 3">
    <name type="scientific">Chondromyces crocatus</name>
    <dbReference type="NCBI Taxonomy" id="52"/>
    <lineage>
        <taxon>Bacteria</taxon>
        <taxon>Pseudomonadati</taxon>
        <taxon>Myxococcota</taxon>
        <taxon>Polyangia</taxon>
        <taxon>Polyangiales</taxon>
        <taxon>Polyangiaceae</taxon>
        <taxon>Chondromyces</taxon>
    </lineage>
</organism>
<dbReference type="Proteomes" id="UP000067626">
    <property type="component" value="Chromosome"/>
</dbReference>
<dbReference type="PANTHER" id="PTHR46534">
    <property type="entry name" value="IGGFC_BINDING DOMAIN-CONTAINING PROTEIN"/>
    <property type="match status" value="1"/>
</dbReference>
<dbReference type="PANTHER" id="PTHR46534:SF1">
    <property type="entry name" value="IGGFC-BINDING PROTEIN N-TERMINAL DOMAIN-CONTAINING PROTEIN"/>
    <property type="match status" value="1"/>
</dbReference>
<evidence type="ECO:0000313" key="3">
    <source>
        <dbReference type="Proteomes" id="UP000067626"/>
    </source>
</evidence>
<dbReference type="InterPro" id="IPR035234">
    <property type="entry name" value="IgGFc-bd_N"/>
</dbReference>
<protein>
    <recommendedName>
        <fullName evidence="1">IgGFc-binding protein N-terminal domain-containing protein</fullName>
    </recommendedName>
</protein>
<gene>
    <name evidence="2" type="ORF">CMC5_045590</name>
</gene>
<sequence>MHGRRLAALFFTALIVPSCFDRSVRWDLEEGPPPRPVCDDGEVRCHGWLHQRCELLGAQLTWVTLDDCSTRSFVCGSPELGCVACYPNENACQGQDVVACNADGSFGARVTTCDPSTGAACRNGACPHLCQQAGEQRSNVGCEYWAVDLDNAVIDATSNAAAQQFALVISNPQPDIPVVVRIFQDDGQPGDEPAPLEIASAVIAPLNLRVFKLGPREVDGSPEGEFNTGTHTALTRHAFKVTSDFPVVAYQFNPLENVNVFSNDASLLKPREALAYSGAMGLSYVVASWPQTIAITDDPNTNFSSTNPTNLRAFLTIVGTQADTRVRVTTTTAVVPGGPVAETPAGGVIEATLGAFDVLNLETGDFVADFTGSTIESNAPIAVFVGGEASDAPTFATLASRRCCADHLEEQLDPVRTAGKRFALAHSPSRTVAVKAAGAQIDPIPEPEYVRFVAATANGATIRTTLPAPDDVLTLTGRGSFREVTAYRDFMAESDEPVLVAQVMASQDAAGVRTGLPGGDPSLLIFPPIEQFRPDYVFLTPDKYAFDFVTVIAPPDALVTLDGATLGPEYCEVTPADGLTATERGRSTPPLIVYRCQLSFPVIDPQKTSPDNVLPGQQNDGVHRVLASVPVGVIVTGFDTYVSYAYAGGTELKTIAPPQ</sequence>